<dbReference type="Gene3D" id="2.60.120.260">
    <property type="entry name" value="Galactose-binding domain-like"/>
    <property type="match status" value="1"/>
</dbReference>
<proteinExistence type="predicted"/>
<evidence type="ECO:0000313" key="3">
    <source>
        <dbReference type="Proteomes" id="UP000216312"/>
    </source>
</evidence>
<dbReference type="PROSITE" id="PS50022">
    <property type="entry name" value="FA58C_3"/>
    <property type="match status" value="1"/>
</dbReference>
<feature type="domain" description="F5/8 type C" evidence="1">
    <location>
        <begin position="213"/>
        <end position="305"/>
    </location>
</feature>
<reference evidence="3" key="1">
    <citation type="submission" date="2017-07" db="EMBL/GenBank/DDBJ databases">
        <title>Novel pathways for hydrocarbon cycling and metabolic interdependencies in hydrothermal sediment communities.</title>
        <authorList>
            <person name="Dombrowski N."/>
            <person name="Seitz K."/>
            <person name="Teske A."/>
            <person name="Baker B."/>
        </authorList>
    </citation>
    <scope>NUCLEOTIDE SEQUENCE [LARGE SCALE GENOMIC DNA]</scope>
</reference>
<dbReference type="Pfam" id="PF00754">
    <property type="entry name" value="F5_F8_type_C"/>
    <property type="match status" value="1"/>
</dbReference>
<gene>
    <name evidence="2" type="ORF">CGW93_04315</name>
</gene>
<dbReference type="Proteomes" id="UP000216312">
    <property type="component" value="Unassembled WGS sequence"/>
</dbReference>
<comment type="caution">
    <text evidence="2">The sequence shown here is derived from an EMBL/GenBank/DDBJ whole genome shotgun (WGS) entry which is preliminary data.</text>
</comment>
<sequence>MRLKDLFVIANLTVLTVTVQGVNNLNDALVWTFGGGLGSGRDTLVTLALYFEPQFMKRGWFKYSAIPYNRFPEVSWVADTVNAHGALLEGGVQCANLVPHAGWPCAHPEDDVPPYSIPTAIYHDFTTRNADDTIYYIPNITGHSVTSHASIANENWLTYCLWWAYEQIDAGANALEFDEISGAYRFGMDTTVASEENPNDGYDDYALGTANLCTRVSLVCTSDEVNPMVWFYPTASASTNSDSAQNAFDGNPSTVWHSAVGDTHWLEINFGRQRRVKQLYLMFPSSHVLTYFRIRYWDGTSWQDFTPPISVNDNSDSIRSFLVDMVWTSKLRLESTDSIVYVAEFQAYGYGFRQFVLERFYIDSGWTPTDTRWESLMLVELSDTGQCPDGNYRKYLRYHGWTKNPFGGKLTVANALNPPNPFFLIWFPGKYYKLLRIYFRDDPEILDQIERLREASFTQFRTKQLFWYQIVDSVRAYAASVGRNIYISYNGSWYRPDSVDYFIRNL</sequence>
<evidence type="ECO:0000259" key="1">
    <source>
        <dbReference type="PROSITE" id="PS50022"/>
    </source>
</evidence>
<dbReference type="EMBL" id="NMUJ01000061">
    <property type="protein sequence ID" value="OYV02691.1"/>
    <property type="molecule type" value="Genomic_DNA"/>
</dbReference>
<name>A0A257LVB0_UNCW3</name>
<accession>A0A257LVB0</accession>
<organism evidence="2 3">
    <name type="scientific">candidate division WOR-3 bacterium 4484_18</name>
    <dbReference type="NCBI Taxonomy" id="2020626"/>
    <lineage>
        <taxon>Bacteria</taxon>
        <taxon>Bacteria division WOR-3</taxon>
    </lineage>
</organism>
<protein>
    <recommendedName>
        <fullName evidence="1">F5/8 type C domain-containing protein</fullName>
    </recommendedName>
</protein>
<dbReference type="InterPro" id="IPR000421">
    <property type="entry name" value="FA58C"/>
</dbReference>
<feature type="non-terminal residue" evidence="2">
    <location>
        <position position="506"/>
    </location>
</feature>
<dbReference type="AlphaFoldDB" id="A0A257LVB0"/>
<dbReference type="SUPFAM" id="SSF49785">
    <property type="entry name" value="Galactose-binding domain-like"/>
    <property type="match status" value="1"/>
</dbReference>
<dbReference type="InterPro" id="IPR008979">
    <property type="entry name" value="Galactose-bd-like_sf"/>
</dbReference>
<evidence type="ECO:0000313" key="2">
    <source>
        <dbReference type="EMBL" id="OYV02691.1"/>
    </source>
</evidence>